<dbReference type="RefSeq" id="WP_238385468.1">
    <property type="nucleotide sequence ID" value="NZ_JAMXAX010000011.1"/>
</dbReference>
<feature type="compositionally biased region" description="Low complexity" evidence="2">
    <location>
        <begin position="148"/>
        <end position="180"/>
    </location>
</feature>
<comment type="caution">
    <text evidence="4">The sequence shown here is derived from an EMBL/GenBank/DDBJ whole genome shotgun (WGS) entry which is preliminary data.</text>
</comment>
<evidence type="ECO:0000256" key="1">
    <source>
        <dbReference type="SAM" id="Coils"/>
    </source>
</evidence>
<feature type="coiled-coil region" evidence="1">
    <location>
        <begin position="284"/>
        <end position="325"/>
    </location>
</feature>
<organism evidence="4 5">
    <name type="scientific">Acidovorax facilis</name>
    <dbReference type="NCBI Taxonomy" id="12917"/>
    <lineage>
        <taxon>Bacteria</taxon>
        <taxon>Pseudomonadati</taxon>
        <taxon>Pseudomonadota</taxon>
        <taxon>Betaproteobacteria</taxon>
        <taxon>Burkholderiales</taxon>
        <taxon>Comamonadaceae</taxon>
        <taxon>Acidovorax</taxon>
    </lineage>
</organism>
<dbReference type="EMBL" id="JBHSAJ010000062">
    <property type="protein sequence ID" value="MFC3937102.1"/>
    <property type="molecule type" value="Genomic_DNA"/>
</dbReference>
<sequence length="740" mass="77985">MKIRNAILGTSLWAVAAGASALSLGGSRGVVVLGAPVDLSFDIQPDPGIDLASSCVTAKLVAGDTVIGDAKVRVVPLPDMRGRSPAVRVQAAIAVDEPVLMVTLSAGCTGKVTRTYTFFAELPSTVARSASPVDVSRLPSLAAGGVEAPRPAQGAAGQRAAGAATAPVAPSPLASVPLSSENRPEPVPSTPSVAKPAARTAPVRPPERPVARPQASAEKNKLPTAPKPADRARLVVEPLDLWVDRPLALRTSPELLVMPSDQPSAQRAQAAALWKAMNAQPEDVNQEADRLKALESDVAALRAQAARDRASAAQLQQQLEQAESERFPATVVYALGGLLLLALLLAVWAWGRMRSASEKAVRAWRDSVAALGGRDAVVEHGAALGLPPDPSDHWLPSDESAEAREPSPGSAAAPLVPPFVATAPLPSAPVPLKATVPPPAPAAVVTQQPALHIVSPEELFDIQQQAEFFISVGEHQQAIEVLKTHIAERGATSPLAYLELLRLYHTLSRVEEFTQLRTQFMQSFNAQVPEFASFHRTGRMLYHYTDALADIEAEWTSPSVLQLLEKLLFRQNGVGSVEPFDLAAYDDLLLLLSIAQTTPASARGEPAPRKRTTPLAAPRDETQVQQAPAPKVPATTAALPQDSRAASLEFDFDGMPPATERPAQASGVAAPSALDGDTRGAPLDLDLDLDLSEPPHLTLSDLPAVPVTAPPAAGQAVGFGMDNDLVELRLELEQKKGDRK</sequence>
<dbReference type="PANTHER" id="PTHR48148:SF2">
    <property type="entry name" value="PA14 DOMAIN-CONTAINING PROTEIN"/>
    <property type="match status" value="1"/>
</dbReference>
<keyword evidence="3" id="KW-1133">Transmembrane helix</keyword>
<protein>
    <recommendedName>
        <fullName evidence="6">Tfp pilus assembly protein FimV</fullName>
    </recommendedName>
</protein>
<keyword evidence="3" id="KW-0472">Membrane</keyword>
<feature type="region of interest" description="Disordered" evidence="2">
    <location>
        <begin position="144"/>
        <end position="229"/>
    </location>
</feature>
<name>A0ABV8DFV4_9BURK</name>
<accession>A0ABV8DFV4</accession>
<keyword evidence="3" id="KW-0812">Transmembrane</keyword>
<dbReference type="PANTHER" id="PTHR48148">
    <property type="entry name" value="KERATINOCYTE PROLINE-RICH PROTEIN"/>
    <property type="match status" value="1"/>
</dbReference>
<evidence type="ECO:0000313" key="4">
    <source>
        <dbReference type="EMBL" id="MFC3937102.1"/>
    </source>
</evidence>
<dbReference type="Proteomes" id="UP001595693">
    <property type="component" value="Unassembled WGS sequence"/>
</dbReference>
<keyword evidence="1" id="KW-0175">Coiled coil</keyword>
<evidence type="ECO:0000256" key="2">
    <source>
        <dbReference type="SAM" id="MobiDB-lite"/>
    </source>
</evidence>
<keyword evidence="5" id="KW-1185">Reference proteome</keyword>
<feature type="compositionally biased region" description="Low complexity" evidence="2">
    <location>
        <begin position="623"/>
        <end position="638"/>
    </location>
</feature>
<feature type="transmembrane region" description="Helical" evidence="3">
    <location>
        <begin position="331"/>
        <end position="350"/>
    </location>
</feature>
<evidence type="ECO:0000313" key="5">
    <source>
        <dbReference type="Proteomes" id="UP001595693"/>
    </source>
</evidence>
<gene>
    <name evidence="4" type="ORF">ACFOW3_20990</name>
</gene>
<reference evidence="5" key="1">
    <citation type="journal article" date="2019" name="Int. J. Syst. Evol. Microbiol.">
        <title>The Global Catalogue of Microorganisms (GCM) 10K type strain sequencing project: providing services to taxonomists for standard genome sequencing and annotation.</title>
        <authorList>
            <consortium name="The Broad Institute Genomics Platform"/>
            <consortium name="The Broad Institute Genome Sequencing Center for Infectious Disease"/>
            <person name="Wu L."/>
            <person name="Ma J."/>
        </authorList>
    </citation>
    <scope>NUCLEOTIDE SEQUENCE [LARGE SCALE GENOMIC DNA]</scope>
    <source>
        <strain evidence="5">CCUG 2113</strain>
    </source>
</reference>
<evidence type="ECO:0008006" key="6">
    <source>
        <dbReference type="Google" id="ProtNLM"/>
    </source>
</evidence>
<evidence type="ECO:0000256" key="3">
    <source>
        <dbReference type="SAM" id="Phobius"/>
    </source>
</evidence>
<feature type="region of interest" description="Disordered" evidence="2">
    <location>
        <begin position="600"/>
        <end position="687"/>
    </location>
</feature>
<feature type="region of interest" description="Disordered" evidence="2">
    <location>
        <begin position="381"/>
        <end position="413"/>
    </location>
</feature>
<feature type="compositionally biased region" description="Basic and acidic residues" evidence="2">
    <location>
        <begin position="390"/>
        <end position="405"/>
    </location>
</feature>
<feature type="compositionally biased region" description="Low complexity" evidence="2">
    <location>
        <begin position="193"/>
        <end position="202"/>
    </location>
</feature>
<proteinExistence type="predicted"/>